<reference evidence="1" key="1">
    <citation type="submission" date="2023-04" db="EMBL/GenBank/DDBJ databases">
        <authorList>
            <person name="Vijverberg K."/>
            <person name="Xiong W."/>
            <person name="Schranz E."/>
        </authorList>
    </citation>
    <scope>NUCLEOTIDE SEQUENCE</scope>
</reference>
<proteinExistence type="predicted"/>
<accession>A0AA35URI1</accession>
<protein>
    <submittedName>
        <fullName evidence="1">Uncharacterized protein</fullName>
    </submittedName>
</protein>
<name>A0AA35URI1_LACSI</name>
<evidence type="ECO:0000313" key="1">
    <source>
        <dbReference type="EMBL" id="CAI9263696.1"/>
    </source>
</evidence>
<gene>
    <name evidence="1" type="ORF">LSALG_LOCUS4375</name>
</gene>
<sequence>MVMFCYGLVVERLVKMKDHEVRHKICSCRVESMLLAVPLKNVISSSVLAFKIIVWNVVDTSNPIGSKSKRAEYNVVPVCGLDWMGIKVLYTILHGLCMDQNWCPSRMITGQVSSQFE</sequence>
<evidence type="ECO:0000313" key="2">
    <source>
        <dbReference type="Proteomes" id="UP001177003"/>
    </source>
</evidence>
<keyword evidence="2" id="KW-1185">Reference proteome</keyword>
<dbReference type="Proteomes" id="UP001177003">
    <property type="component" value="Chromosome 0"/>
</dbReference>
<dbReference type="EMBL" id="OX465086">
    <property type="protein sequence ID" value="CAI9263696.1"/>
    <property type="molecule type" value="Genomic_DNA"/>
</dbReference>
<dbReference type="AlphaFoldDB" id="A0AA35URI1"/>
<organism evidence="1 2">
    <name type="scientific">Lactuca saligna</name>
    <name type="common">Willowleaf lettuce</name>
    <dbReference type="NCBI Taxonomy" id="75948"/>
    <lineage>
        <taxon>Eukaryota</taxon>
        <taxon>Viridiplantae</taxon>
        <taxon>Streptophyta</taxon>
        <taxon>Embryophyta</taxon>
        <taxon>Tracheophyta</taxon>
        <taxon>Spermatophyta</taxon>
        <taxon>Magnoliopsida</taxon>
        <taxon>eudicotyledons</taxon>
        <taxon>Gunneridae</taxon>
        <taxon>Pentapetalae</taxon>
        <taxon>asterids</taxon>
        <taxon>campanulids</taxon>
        <taxon>Asterales</taxon>
        <taxon>Asteraceae</taxon>
        <taxon>Cichorioideae</taxon>
        <taxon>Cichorieae</taxon>
        <taxon>Lactucinae</taxon>
        <taxon>Lactuca</taxon>
    </lineage>
</organism>